<dbReference type="InterPro" id="IPR000515">
    <property type="entry name" value="MetI-like"/>
</dbReference>
<dbReference type="GO" id="GO:0005886">
    <property type="term" value="C:plasma membrane"/>
    <property type="evidence" value="ECO:0007669"/>
    <property type="project" value="UniProtKB-SubCell"/>
</dbReference>
<protein>
    <submittedName>
        <fullName evidence="9">NitT/TauT family transport system permease protein</fullName>
    </submittedName>
</protein>
<evidence type="ECO:0000256" key="2">
    <source>
        <dbReference type="ARBA" id="ARBA00022448"/>
    </source>
</evidence>
<dbReference type="AlphaFoldDB" id="A0A7Z0J7Y8"/>
<dbReference type="PANTHER" id="PTHR30151:SF0">
    <property type="entry name" value="ABC TRANSPORTER PERMEASE PROTEIN MJ0413-RELATED"/>
    <property type="match status" value="1"/>
</dbReference>
<evidence type="ECO:0000256" key="4">
    <source>
        <dbReference type="ARBA" id="ARBA00022692"/>
    </source>
</evidence>
<dbReference type="Proteomes" id="UP000537260">
    <property type="component" value="Unassembled WGS sequence"/>
</dbReference>
<keyword evidence="3" id="KW-1003">Cell membrane</keyword>
<feature type="transmembrane region" description="Helical" evidence="7">
    <location>
        <begin position="21"/>
        <end position="40"/>
    </location>
</feature>
<accession>A0A7Z0J7Y8</accession>
<dbReference type="SUPFAM" id="SSF161098">
    <property type="entry name" value="MetI-like"/>
    <property type="match status" value="1"/>
</dbReference>
<feature type="transmembrane region" description="Helical" evidence="7">
    <location>
        <begin position="205"/>
        <end position="224"/>
    </location>
</feature>
<evidence type="ECO:0000256" key="3">
    <source>
        <dbReference type="ARBA" id="ARBA00022475"/>
    </source>
</evidence>
<keyword evidence="10" id="KW-1185">Reference proteome</keyword>
<keyword evidence="5 7" id="KW-1133">Transmembrane helix</keyword>
<evidence type="ECO:0000313" key="9">
    <source>
        <dbReference type="EMBL" id="NYJ21473.1"/>
    </source>
</evidence>
<dbReference type="CDD" id="cd06261">
    <property type="entry name" value="TM_PBP2"/>
    <property type="match status" value="1"/>
</dbReference>
<dbReference type="Gene3D" id="1.10.3720.10">
    <property type="entry name" value="MetI-like"/>
    <property type="match status" value="1"/>
</dbReference>
<evidence type="ECO:0000313" key="10">
    <source>
        <dbReference type="Proteomes" id="UP000537260"/>
    </source>
</evidence>
<feature type="domain" description="ABC transmembrane type-1" evidence="8">
    <location>
        <begin position="74"/>
        <end position="258"/>
    </location>
</feature>
<dbReference type="PROSITE" id="PS50928">
    <property type="entry name" value="ABC_TM1"/>
    <property type="match status" value="1"/>
</dbReference>
<name>A0A7Z0J7Y8_9MICO</name>
<feature type="transmembrane region" description="Helical" evidence="7">
    <location>
        <begin position="236"/>
        <end position="257"/>
    </location>
</feature>
<dbReference type="EMBL" id="JACCFM010000001">
    <property type="protein sequence ID" value="NYJ21473.1"/>
    <property type="molecule type" value="Genomic_DNA"/>
</dbReference>
<evidence type="ECO:0000256" key="7">
    <source>
        <dbReference type="RuleBase" id="RU363032"/>
    </source>
</evidence>
<feature type="transmembrane region" description="Helical" evidence="7">
    <location>
        <begin position="81"/>
        <end position="103"/>
    </location>
</feature>
<comment type="similarity">
    <text evidence="7">Belongs to the binding-protein-dependent transport system permease family.</text>
</comment>
<keyword evidence="4 7" id="KW-0812">Transmembrane</keyword>
<gene>
    <name evidence="9" type="ORF">HNR05_003264</name>
</gene>
<evidence type="ECO:0000256" key="1">
    <source>
        <dbReference type="ARBA" id="ARBA00004651"/>
    </source>
</evidence>
<dbReference type="Pfam" id="PF00528">
    <property type="entry name" value="BPD_transp_1"/>
    <property type="match status" value="1"/>
</dbReference>
<dbReference type="PANTHER" id="PTHR30151">
    <property type="entry name" value="ALKANE SULFONATE ABC TRANSPORTER-RELATED, MEMBRANE SUBUNIT"/>
    <property type="match status" value="1"/>
</dbReference>
<evidence type="ECO:0000256" key="6">
    <source>
        <dbReference type="ARBA" id="ARBA00023136"/>
    </source>
</evidence>
<keyword evidence="6 7" id="KW-0472">Membrane</keyword>
<feature type="transmembrane region" description="Helical" evidence="7">
    <location>
        <begin position="140"/>
        <end position="159"/>
    </location>
</feature>
<evidence type="ECO:0000256" key="5">
    <source>
        <dbReference type="ARBA" id="ARBA00022989"/>
    </source>
</evidence>
<comment type="caution">
    <text evidence="9">The sequence shown here is derived from an EMBL/GenBank/DDBJ whole genome shotgun (WGS) entry which is preliminary data.</text>
</comment>
<sequence>MADTRTPNTLFRLDGAISARRYTLIATAMFVFVGLAWWAIASTGMVKSIFLPSPAAVAGRLAEQVANGQLMGDIGVSVLRILSAFLVSAALALPLGLLMGRIRFFEALFVPLTEFIRYMPVVAFVPLTVVWVGVGELQKLVLIFIGTFFALLLMIMDNVHRTPKEFVESGRTFGMSERRILWRIVLRASWPTIWDSFRLALGWCWTWLVLGELLTASSGLGFRITLAQRFLDTELIFGYILVLGLLGLITDQVMRLIGRLLFTYAK</sequence>
<reference evidence="9 10" key="1">
    <citation type="submission" date="2020-07" db="EMBL/GenBank/DDBJ databases">
        <title>Sequencing the genomes of 1000 actinobacteria strains.</title>
        <authorList>
            <person name="Klenk H.-P."/>
        </authorList>
    </citation>
    <scope>NUCLEOTIDE SEQUENCE [LARGE SCALE GENOMIC DNA]</scope>
    <source>
        <strain evidence="9 10">LI1</strain>
    </source>
</reference>
<dbReference type="RefSeq" id="WP_218868923.1">
    <property type="nucleotide sequence ID" value="NZ_JACCFM010000001.1"/>
</dbReference>
<proteinExistence type="inferred from homology"/>
<organism evidence="9 10">
    <name type="scientific">Glaciibacter psychrotolerans</name>
    <dbReference type="NCBI Taxonomy" id="670054"/>
    <lineage>
        <taxon>Bacteria</taxon>
        <taxon>Bacillati</taxon>
        <taxon>Actinomycetota</taxon>
        <taxon>Actinomycetes</taxon>
        <taxon>Micrococcales</taxon>
        <taxon>Microbacteriaceae</taxon>
        <taxon>Glaciibacter</taxon>
    </lineage>
</organism>
<comment type="subcellular location">
    <subcellularLocation>
        <location evidence="1 7">Cell membrane</location>
        <topology evidence="1 7">Multi-pass membrane protein</topology>
    </subcellularLocation>
</comment>
<evidence type="ECO:0000259" key="8">
    <source>
        <dbReference type="PROSITE" id="PS50928"/>
    </source>
</evidence>
<keyword evidence="2 7" id="KW-0813">Transport</keyword>
<dbReference type="InterPro" id="IPR035906">
    <property type="entry name" value="MetI-like_sf"/>
</dbReference>
<dbReference type="GO" id="GO:0055085">
    <property type="term" value="P:transmembrane transport"/>
    <property type="evidence" value="ECO:0007669"/>
    <property type="project" value="InterPro"/>
</dbReference>
<feature type="transmembrane region" description="Helical" evidence="7">
    <location>
        <begin position="115"/>
        <end position="134"/>
    </location>
</feature>